<dbReference type="GO" id="GO:0006298">
    <property type="term" value="P:mismatch repair"/>
    <property type="evidence" value="ECO:0007669"/>
    <property type="project" value="TreeGrafter"/>
</dbReference>
<dbReference type="PRINTS" id="PR00505">
    <property type="entry name" value="D12N6MTFRASE"/>
</dbReference>
<dbReference type="PIRSF" id="PIRSF000398">
    <property type="entry name" value="M_m6A_EcoRV"/>
    <property type="match status" value="1"/>
</dbReference>
<keyword evidence="1" id="KW-0489">Methyltransferase</keyword>
<dbReference type="PANTHER" id="PTHR30481">
    <property type="entry name" value="DNA ADENINE METHYLASE"/>
    <property type="match status" value="1"/>
</dbReference>
<proteinExistence type="predicted"/>
<reference evidence="4" key="1">
    <citation type="journal article" date="2015" name="Nature">
        <title>Complex archaea that bridge the gap between prokaryotes and eukaryotes.</title>
        <authorList>
            <person name="Spang A."/>
            <person name="Saw J.H."/>
            <person name="Jorgensen S.L."/>
            <person name="Zaremba-Niedzwiedzka K."/>
            <person name="Martijn J."/>
            <person name="Lind A.E."/>
            <person name="van Eijk R."/>
            <person name="Schleper C."/>
            <person name="Guy L."/>
            <person name="Ettema T.J."/>
        </authorList>
    </citation>
    <scope>NUCLEOTIDE SEQUENCE</scope>
</reference>
<dbReference type="Pfam" id="PF02086">
    <property type="entry name" value="MethyltransfD12"/>
    <property type="match status" value="1"/>
</dbReference>
<keyword evidence="3" id="KW-0949">S-adenosyl-L-methionine</keyword>
<evidence type="ECO:0000256" key="2">
    <source>
        <dbReference type="ARBA" id="ARBA00022679"/>
    </source>
</evidence>
<name>A0A0F9GWX8_9ZZZZ</name>
<dbReference type="PANTHER" id="PTHR30481:SF4">
    <property type="entry name" value="SITE-SPECIFIC DNA-METHYLTRANSFERASE (ADENINE-SPECIFIC)"/>
    <property type="match status" value="1"/>
</dbReference>
<protein>
    <submittedName>
        <fullName evidence="4">Uncharacterized protein</fullName>
    </submittedName>
</protein>
<dbReference type="SUPFAM" id="SSF53335">
    <property type="entry name" value="S-adenosyl-L-methionine-dependent methyltransferases"/>
    <property type="match status" value="1"/>
</dbReference>
<dbReference type="InterPro" id="IPR029063">
    <property type="entry name" value="SAM-dependent_MTases_sf"/>
</dbReference>
<organism evidence="4">
    <name type="scientific">marine sediment metagenome</name>
    <dbReference type="NCBI Taxonomy" id="412755"/>
    <lineage>
        <taxon>unclassified sequences</taxon>
        <taxon>metagenomes</taxon>
        <taxon>ecological metagenomes</taxon>
    </lineage>
</organism>
<dbReference type="GO" id="GO:0009307">
    <property type="term" value="P:DNA restriction-modification system"/>
    <property type="evidence" value="ECO:0007669"/>
    <property type="project" value="InterPro"/>
</dbReference>
<dbReference type="AlphaFoldDB" id="A0A0F9GWX8"/>
<evidence type="ECO:0000256" key="3">
    <source>
        <dbReference type="ARBA" id="ARBA00022691"/>
    </source>
</evidence>
<dbReference type="EMBL" id="LAZR01018742">
    <property type="protein sequence ID" value="KKL95176.1"/>
    <property type="molecule type" value="Genomic_DNA"/>
</dbReference>
<evidence type="ECO:0000313" key="4">
    <source>
        <dbReference type="EMBL" id="KKL95176.1"/>
    </source>
</evidence>
<keyword evidence="2" id="KW-0808">Transferase</keyword>
<comment type="caution">
    <text evidence="4">The sequence shown here is derived from an EMBL/GenBank/DDBJ whole genome shotgun (WGS) entry which is preliminary data.</text>
</comment>
<evidence type="ECO:0000256" key="1">
    <source>
        <dbReference type="ARBA" id="ARBA00022603"/>
    </source>
</evidence>
<dbReference type="GO" id="GO:1904047">
    <property type="term" value="F:S-adenosyl-L-methionine binding"/>
    <property type="evidence" value="ECO:0007669"/>
    <property type="project" value="TreeGrafter"/>
</dbReference>
<dbReference type="InterPro" id="IPR012327">
    <property type="entry name" value="MeTrfase_D12"/>
</dbReference>
<sequence length="300" mass="34429">MKKLTPPLKWHGGKHYLAKRIVSLFPPHLHYVEPYAGGLSVLLARDPDRDWLIDDAWKLKHGDKVPAALRGASEVVNDIDGLLMNFWSVLQDEKLFAKFRRKMAATPFAKTEYNRACAYLTVRNNRLNDAVLFFVLCRQSLAGRMKEFAPLSKTRTRRGVNEQASAWLNAIEGLPAIHARLKRVVILNDDALNVIRKQDGEKTLFYCDAPYVHETRMANDVYKHEMSDVEHEELVETLSAIKGHAIVSMYHHPIYERLSSEYGWNLVEYDLSNNASGSKSKRRMTECLWMNYDPPRSGIS</sequence>
<gene>
    <name evidence="4" type="ORF">LCGC14_1857270</name>
</gene>
<dbReference type="GO" id="GO:0032259">
    <property type="term" value="P:methylation"/>
    <property type="evidence" value="ECO:0007669"/>
    <property type="project" value="UniProtKB-KW"/>
</dbReference>
<dbReference type="InterPro" id="IPR012263">
    <property type="entry name" value="M_m6A_EcoRV"/>
</dbReference>
<dbReference type="GO" id="GO:0009007">
    <property type="term" value="F:site-specific DNA-methyltransferase (adenine-specific) activity"/>
    <property type="evidence" value="ECO:0007669"/>
    <property type="project" value="UniProtKB-EC"/>
</dbReference>
<dbReference type="GO" id="GO:0043565">
    <property type="term" value="F:sequence-specific DNA binding"/>
    <property type="evidence" value="ECO:0007669"/>
    <property type="project" value="TreeGrafter"/>
</dbReference>
<dbReference type="Gene3D" id="3.40.50.150">
    <property type="entry name" value="Vaccinia Virus protein VP39"/>
    <property type="match status" value="2"/>
</dbReference>
<accession>A0A0F9GWX8</accession>